<dbReference type="SUPFAM" id="SSF56112">
    <property type="entry name" value="Protein kinase-like (PK-like)"/>
    <property type="match status" value="1"/>
</dbReference>
<dbReference type="Pfam" id="PF00069">
    <property type="entry name" value="Pkinase"/>
    <property type="match status" value="1"/>
</dbReference>
<gene>
    <name evidence="4" type="ORF">CCMP2556_LOCUS39951</name>
</gene>
<dbReference type="Proteomes" id="UP001642484">
    <property type="component" value="Unassembled WGS sequence"/>
</dbReference>
<protein>
    <recommendedName>
        <fullName evidence="3">Protein kinase domain-containing protein</fullName>
    </recommendedName>
</protein>
<evidence type="ECO:0000256" key="2">
    <source>
        <dbReference type="ARBA" id="ARBA00022840"/>
    </source>
</evidence>
<evidence type="ECO:0000256" key="1">
    <source>
        <dbReference type="ARBA" id="ARBA00022741"/>
    </source>
</evidence>
<dbReference type="InterPro" id="IPR008271">
    <property type="entry name" value="Ser/Thr_kinase_AS"/>
</dbReference>
<dbReference type="SMART" id="SM00220">
    <property type="entry name" value="S_TKc"/>
    <property type="match status" value="1"/>
</dbReference>
<name>A0ABP0Q088_9DINO</name>
<keyword evidence="5" id="KW-1185">Reference proteome</keyword>
<dbReference type="EMBL" id="CAXAMN010023862">
    <property type="protein sequence ID" value="CAK9081686.1"/>
    <property type="molecule type" value="Genomic_DNA"/>
</dbReference>
<reference evidence="4 5" key="1">
    <citation type="submission" date="2024-02" db="EMBL/GenBank/DDBJ databases">
        <authorList>
            <person name="Chen Y."/>
            <person name="Shah S."/>
            <person name="Dougan E. K."/>
            <person name="Thang M."/>
            <person name="Chan C."/>
        </authorList>
    </citation>
    <scope>NUCLEOTIDE SEQUENCE [LARGE SCALE GENOMIC DNA]</scope>
</reference>
<dbReference type="PROSITE" id="PS50011">
    <property type="entry name" value="PROTEIN_KINASE_DOM"/>
    <property type="match status" value="1"/>
</dbReference>
<evidence type="ECO:0000259" key="3">
    <source>
        <dbReference type="PROSITE" id="PS50011"/>
    </source>
</evidence>
<keyword evidence="2" id="KW-0067">ATP-binding</keyword>
<dbReference type="Gene3D" id="1.10.510.10">
    <property type="entry name" value="Transferase(Phosphotransferase) domain 1"/>
    <property type="match status" value="1"/>
</dbReference>
<feature type="domain" description="Protein kinase" evidence="3">
    <location>
        <begin position="1"/>
        <end position="223"/>
    </location>
</feature>
<comment type="caution">
    <text evidence="4">The sequence shown here is derived from an EMBL/GenBank/DDBJ whole genome shotgun (WGS) entry which is preliminary data.</text>
</comment>
<evidence type="ECO:0000313" key="4">
    <source>
        <dbReference type="EMBL" id="CAK9081686.1"/>
    </source>
</evidence>
<dbReference type="PANTHER" id="PTHR24346:SF77">
    <property type="entry name" value="SERINE THREONINE PROTEIN KINASE"/>
    <property type="match status" value="1"/>
</dbReference>
<dbReference type="InterPro" id="IPR000719">
    <property type="entry name" value="Prot_kinase_dom"/>
</dbReference>
<dbReference type="PANTHER" id="PTHR24346">
    <property type="entry name" value="MAP/MICROTUBULE AFFINITY-REGULATING KINASE"/>
    <property type="match status" value="1"/>
</dbReference>
<organism evidence="4 5">
    <name type="scientific">Durusdinium trenchii</name>
    <dbReference type="NCBI Taxonomy" id="1381693"/>
    <lineage>
        <taxon>Eukaryota</taxon>
        <taxon>Sar</taxon>
        <taxon>Alveolata</taxon>
        <taxon>Dinophyceae</taxon>
        <taxon>Suessiales</taxon>
        <taxon>Symbiodiniaceae</taxon>
        <taxon>Durusdinium</taxon>
    </lineage>
</organism>
<proteinExistence type="predicted"/>
<dbReference type="InterPro" id="IPR011009">
    <property type="entry name" value="Kinase-like_dom_sf"/>
</dbReference>
<accession>A0ABP0Q088</accession>
<dbReference type="PROSITE" id="PS00108">
    <property type="entry name" value="PROTEIN_KINASE_ST"/>
    <property type="match status" value="1"/>
</dbReference>
<keyword evidence="1" id="KW-0547">Nucleotide-binding</keyword>
<evidence type="ECO:0000313" key="5">
    <source>
        <dbReference type="Proteomes" id="UP001642484"/>
    </source>
</evidence>
<sequence length="223" mass="24812">MKVFRKLPLRRQREFMRSGEGMTVRTHLDKVYGELELSLGWGVLLMKGITHPGCVRLYAIFDEAHQNGKIYAVLENPGCASQHVPGGQVMDWDEVKCRFFAVGMAAQEADASGLIPEEKMKVYLSDLLEALSYLHAVAMVAHRDVKPQNLLLGPALGMDEDHLVHGTEGTYPFFSPEMCQTGYVGHDGRKADMWATGVCVWAFLLGTLPFHHEDGRGHPWCGG</sequence>